<dbReference type="AlphaFoldDB" id="A0A4Q0XSK0"/>
<dbReference type="PROSITE" id="PS51733">
    <property type="entry name" value="BPL_LPL_CATALYTIC"/>
    <property type="match status" value="1"/>
</dbReference>
<evidence type="ECO:0000259" key="1">
    <source>
        <dbReference type="PROSITE" id="PS51733"/>
    </source>
</evidence>
<reference evidence="2 3" key="1">
    <citation type="submission" date="2017-10" db="EMBL/GenBank/DDBJ databases">
        <title>Genomics of the genus Arcobacter.</title>
        <authorList>
            <person name="Perez-Cataluna A."/>
            <person name="Figueras M.J."/>
        </authorList>
    </citation>
    <scope>NUCLEOTIDE SEQUENCE [LARGE SCALE GENOMIC DNA]</scope>
    <source>
        <strain evidence="2 3">CECT 8987</strain>
    </source>
</reference>
<protein>
    <submittedName>
        <fullName evidence="2">Ligase</fullName>
    </submittedName>
</protein>
<accession>A0A4Q0XSK0</accession>
<name>A0A4Q0XSK0_9BACT</name>
<dbReference type="Proteomes" id="UP000290657">
    <property type="component" value="Unassembled WGS sequence"/>
</dbReference>
<dbReference type="EMBL" id="PDKN01000002">
    <property type="protein sequence ID" value="RXJ60292.1"/>
    <property type="molecule type" value="Genomic_DNA"/>
</dbReference>
<dbReference type="Gene3D" id="3.30.930.10">
    <property type="entry name" value="Bira Bifunctional Protein, Domain 2"/>
    <property type="match status" value="1"/>
</dbReference>
<feature type="domain" description="BPL/LPL catalytic" evidence="1">
    <location>
        <begin position="33"/>
        <end position="218"/>
    </location>
</feature>
<dbReference type="OrthoDB" id="9787898at2"/>
<dbReference type="PANTHER" id="PTHR43679">
    <property type="entry name" value="OCTANOYLTRANSFERASE LIPM-RELATED"/>
    <property type="match status" value="1"/>
</dbReference>
<proteinExistence type="predicted"/>
<evidence type="ECO:0000313" key="2">
    <source>
        <dbReference type="EMBL" id="RXJ60292.1"/>
    </source>
</evidence>
<dbReference type="RefSeq" id="WP_128995641.1">
    <property type="nucleotide sequence ID" value="NZ_PDKN01000002.1"/>
</dbReference>
<comment type="caution">
    <text evidence="2">The sequence shown here is derived from an EMBL/GenBank/DDBJ whole genome shotgun (WGS) entry which is preliminary data.</text>
</comment>
<dbReference type="Pfam" id="PF21948">
    <property type="entry name" value="LplA-B_cat"/>
    <property type="match status" value="1"/>
</dbReference>
<dbReference type="InterPro" id="IPR045864">
    <property type="entry name" value="aa-tRNA-synth_II/BPL/LPL"/>
</dbReference>
<organism evidence="2 3">
    <name type="scientific">Candidatus Marinarcus aquaticus</name>
    <dbReference type="NCBI Taxonomy" id="2044504"/>
    <lineage>
        <taxon>Bacteria</taxon>
        <taxon>Pseudomonadati</taxon>
        <taxon>Campylobacterota</taxon>
        <taxon>Epsilonproteobacteria</taxon>
        <taxon>Campylobacterales</taxon>
        <taxon>Arcobacteraceae</taxon>
        <taxon>Candidatus Marinarcus</taxon>
    </lineage>
</organism>
<sequence>MKKGMKLRFIRTEALDAAQNMAVDKALALTYKKDHLPIFRLYTWQPSFTIGVSQILDDYNTKFEEFKNNSAKRMTGGGVLFHGHDVSYSLVLPSEEFKNLSVKESYEQICSFLLTFYASLGLNAHYAKDLEGINLSKSEFCQVGFEAYDIIINGVKIGGNAQKRTKNMIFQHGSVPLFTSKVDQKIGHSLQDIDVNIDFETCIDKLKDAFEKTFECELIDDELNDEEEQYLNDILKD</sequence>
<gene>
    <name evidence="2" type="ORF">CRV04_04635</name>
</gene>
<dbReference type="GO" id="GO:0016874">
    <property type="term" value="F:ligase activity"/>
    <property type="evidence" value="ECO:0007669"/>
    <property type="project" value="UniProtKB-KW"/>
</dbReference>
<keyword evidence="2" id="KW-0436">Ligase</keyword>
<keyword evidence="3" id="KW-1185">Reference proteome</keyword>
<dbReference type="PANTHER" id="PTHR43679:SF2">
    <property type="entry name" value="OCTANOYL-[GCVH]:PROTEIN N-OCTANOYLTRANSFERASE"/>
    <property type="match status" value="1"/>
</dbReference>
<dbReference type="InterPro" id="IPR050664">
    <property type="entry name" value="Octanoyltrans_LipM/LipL"/>
</dbReference>
<evidence type="ECO:0000313" key="3">
    <source>
        <dbReference type="Proteomes" id="UP000290657"/>
    </source>
</evidence>
<dbReference type="SUPFAM" id="SSF55681">
    <property type="entry name" value="Class II aaRS and biotin synthetases"/>
    <property type="match status" value="1"/>
</dbReference>
<dbReference type="InterPro" id="IPR004143">
    <property type="entry name" value="BPL_LPL_catalytic"/>
</dbReference>